<keyword evidence="1" id="KW-0472">Membrane</keyword>
<feature type="transmembrane region" description="Helical" evidence="1">
    <location>
        <begin position="38"/>
        <end position="58"/>
    </location>
</feature>
<proteinExistence type="predicted"/>
<evidence type="ECO:0000256" key="1">
    <source>
        <dbReference type="SAM" id="Phobius"/>
    </source>
</evidence>
<dbReference type="OrthoDB" id="9888441at2"/>
<evidence type="ECO:0000313" key="3">
    <source>
        <dbReference type="Proteomes" id="UP000216151"/>
    </source>
</evidence>
<dbReference type="Proteomes" id="UP000216151">
    <property type="component" value="Unassembled WGS sequence"/>
</dbReference>
<feature type="transmembrane region" description="Helical" evidence="1">
    <location>
        <begin position="67"/>
        <end position="89"/>
    </location>
</feature>
<sequence>MIENQELPLKFSLFVGLLAGLASLTLLKDSGLTFSLSWHWPVSVAAITAGIASLHLFLGKTLYSRMWVVPAVSFMGSLLWLVGAEAYALHQVASHPSLSLYHPTSFSDEFFAADWWASDAFLRYPAYGLIAVTIGYFVALIYRARV</sequence>
<feature type="transmembrane region" description="Helical" evidence="1">
    <location>
        <begin position="124"/>
        <end position="142"/>
    </location>
</feature>
<keyword evidence="1" id="KW-0812">Transmembrane</keyword>
<dbReference type="EMBL" id="NCXK01000036">
    <property type="protein sequence ID" value="PAK76908.1"/>
    <property type="molecule type" value="Genomic_DNA"/>
</dbReference>
<comment type="caution">
    <text evidence="2">The sequence shown here is derived from an EMBL/GenBank/DDBJ whole genome shotgun (WGS) entry which is preliminary data.</text>
</comment>
<feature type="transmembrane region" description="Helical" evidence="1">
    <location>
        <begin position="7"/>
        <end position="26"/>
    </location>
</feature>
<name>A0A269XUF1_9PROT</name>
<dbReference type="AlphaFoldDB" id="A0A269XUF1"/>
<dbReference type="RefSeq" id="WP_095350394.1">
    <property type="nucleotide sequence ID" value="NZ_NCXK01000036.1"/>
</dbReference>
<keyword evidence="1" id="KW-1133">Transmembrane helix</keyword>
<accession>A0A269XUF1</accession>
<gene>
    <name evidence="2" type="ORF">B8X00_12535</name>
</gene>
<reference evidence="2 3" key="1">
    <citation type="submission" date="2017-04" db="EMBL/GenBank/DDBJ databases">
        <title>Kefir bacterial isolates.</title>
        <authorList>
            <person name="Kim Y."/>
            <person name="Blasche S."/>
            <person name="Patil K.R."/>
        </authorList>
    </citation>
    <scope>NUCLEOTIDE SEQUENCE [LARGE SCALE GENOMIC DNA]</scope>
    <source>
        <strain evidence="2 3">KR</strain>
    </source>
</reference>
<protein>
    <submittedName>
        <fullName evidence="2">Uncharacterized protein</fullName>
    </submittedName>
</protein>
<keyword evidence="3" id="KW-1185">Reference proteome</keyword>
<evidence type="ECO:0000313" key="2">
    <source>
        <dbReference type="EMBL" id="PAK76908.1"/>
    </source>
</evidence>
<organism evidence="2 3">
    <name type="scientific">Acetobacter fabarum</name>
    <dbReference type="NCBI Taxonomy" id="483199"/>
    <lineage>
        <taxon>Bacteria</taxon>
        <taxon>Pseudomonadati</taxon>
        <taxon>Pseudomonadota</taxon>
        <taxon>Alphaproteobacteria</taxon>
        <taxon>Acetobacterales</taxon>
        <taxon>Acetobacteraceae</taxon>
        <taxon>Acetobacter</taxon>
    </lineage>
</organism>